<feature type="signal peptide" evidence="3">
    <location>
        <begin position="1"/>
        <end position="21"/>
    </location>
</feature>
<sequence>MSSSKSLICLLVILLCILSSAFNSVADIPMNEITLLGDAYFQENGAIFLTSSLPSSVGRAIYNHPIRLRLSSWNSTASFVSSFTFLITPTFNSDSSSSPPLIGDGLTFVITDQPNIEKGMYIVVEFGTSFDSSLEDIGDNHIGINVNLVLSVESVNSSTTMGFVLKNGKRTTGWIEYDDSEKILKVWLSYTNSKPVQPIHATRCDLSNVSMYLDEFMFVGFTASNRKGTSAKHVIENWVFTIGVTIMYFKIH</sequence>
<evidence type="ECO:0000313" key="5">
    <source>
        <dbReference type="EMBL" id="KAI3832991.1"/>
    </source>
</evidence>
<dbReference type="PANTHER" id="PTHR32401:SF48">
    <property type="entry name" value="LEGUME LECTIN DOMAIN-CONTAINING PROTEIN"/>
    <property type="match status" value="1"/>
</dbReference>
<dbReference type="GO" id="GO:0030246">
    <property type="term" value="F:carbohydrate binding"/>
    <property type="evidence" value="ECO:0007669"/>
    <property type="project" value="UniProtKB-KW"/>
</dbReference>
<accession>A0AAD4RUS6</accession>
<feature type="domain" description="Legume lectin" evidence="4">
    <location>
        <begin position="121"/>
        <end position="242"/>
    </location>
</feature>
<dbReference type="EMBL" id="JAJJMB010017985">
    <property type="protein sequence ID" value="KAI3832991.1"/>
    <property type="molecule type" value="Genomic_DNA"/>
</dbReference>
<dbReference type="CDD" id="cd06899">
    <property type="entry name" value="lectin_legume_LecRK_Arcelin_ConA"/>
    <property type="match status" value="1"/>
</dbReference>
<name>A0AAD4RUS6_9MAGN</name>
<dbReference type="InterPro" id="IPR001220">
    <property type="entry name" value="Legume_lectin_dom"/>
</dbReference>
<dbReference type="Proteomes" id="UP001202328">
    <property type="component" value="Unassembled WGS sequence"/>
</dbReference>
<dbReference type="Pfam" id="PF00139">
    <property type="entry name" value="Lectin_legB"/>
    <property type="match status" value="2"/>
</dbReference>
<dbReference type="PANTHER" id="PTHR32401">
    <property type="entry name" value="CONCANAVALIN A-LIKE LECTIN FAMILY PROTEIN"/>
    <property type="match status" value="1"/>
</dbReference>
<dbReference type="Gene3D" id="2.60.120.200">
    <property type="match status" value="2"/>
</dbReference>
<keyword evidence="6" id="KW-1185">Reference proteome</keyword>
<dbReference type="InterPro" id="IPR013320">
    <property type="entry name" value="ConA-like_dom_sf"/>
</dbReference>
<evidence type="ECO:0000256" key="1">
    <source>
        <dbReference type="ARBA" id="ARBA00007606"/>
    </source>
</evidence>
<protein>
    <recommendedName>
        <fullName evidence="4">Legume lectin domain-containing protein</fullName>
    </recommendedName>
</protein>
<proteinExistence type="inferred from homology"/>
<dbReference type="InterPro" id="IPR050258">
    <property type="entry name" value="Leguminous_Lectin"/>
</dbReference>
<evidence type="ECO:0000256" key="3">
    <source>
        <dbReference type="SAM" id="SignalP"/>
    </source>
</evidence>
<evidence type="ECO:0000256" key="2">
    <source>
        <dbReference type="ARBA" id="ARBA00022734"/>
    </source>
</evidence>
<keyword evidence="3" id="KW-0732">Signal</keyword>
<comment type="similarity">
    <text evidence="1">Belongs to the leguminous lectin family.</text>
</comment>
<reference evidence="5" key="1">
    <citation type="submission" date="2022-04" db="EMBL/GenBank/DDBJ databases">
        <title>A functionally conserved STORR gene fusion in Papaver species that diverged 16.8 million years ago.</title>
        <authorList>
            <person name="Catania T."/>
        </authorList>
    </citation>
    <scope>NUCLEOTIDE SEQUENCE</scope>
    <source>
        <strain evidence="5">S-188037</strain>
    </source>
</reference>
<evidence type="ECO:0000259" key="4">
    <source>
        <dbReference type="Pfam" id="PF00139"/>
    </source>
</evidence>
<gene>
    <name evidence="5" type="ORF">MKW98_025875</name>
</gene>
<keyword evidence="2" id="KW-0430">Lectin</keyword>
<organism evidence="5 6">
    <name type="scientific">Papaver atlanticum</name>
    <dbReference type="NCBI Taxonomy" id="357466"/>
    <lineage>
        <taxon>Eukaryota</taxon>
        <taxon>Viridiplantae</taxon>
        <taxon>Streptophyta</taxon>
        <taxon>Embryophyta</taxon>
        <taxon>Tracheophyta</taxon>
        <taxon>Spermatophyta</taxon>
        <taxon>Magnoliopsida</taxon>
        <taxon>Ranunculales</taxon>
        <taxon>Papaveraceae</taxon>
        <taxon>Papaveroideae</taxon>
        <taxon>Papaver</taxon>
    </lineage>
</organism>
<comment type="caution">
    <text evidence="5">The sequence shown here is derived from an EMBL/GenBank/DDBJ whole genome shotgun (WGS) entry which is preliminary data.</text>
</comment>
<evidence type="ECO:0000313" key="6">
    <source>
        <dbReference type="Proteomes" id="UP001202328"/>
    </source>
</evidence>
<dbReference type="SUPFAM" id="SSF49899">
    <property type="entry name" value="Concanavalin A-like lectins/glucanases"/>
    <property type="match status" value="1"/>
</dbReference>
<feature type="domain" description="Legume lectin" evidence="4">
    <location>
        <begin position="29"/>
        <end position="118"/>
    </location>
</feature>
<dbReference type="AlphaFoldDB" id="A0AAD4RUS6"/>
<feature type="chain" id="PRO_5042019890" description="Legume lectin domain-containing protein" evidence="3">
    <location>
        <begin position="22"/>
        <end position="252"/>
    </location>
</feature>